<organism evidence="4">
    <name type="scientific">hydrothermal vent metagenome</name>
    <dbReference type="NCBI Taxonomy" id="652676"/>
    <lineage>
        <taxon>unclassified sequences</taxon>
        <taxon>metagenomes</taxon>
        <taxon>ecological metagenomes</taxon>
    </lineage>
</organism>
<dbReference type="Gene3D" id="1.10.287.470">
    <property type="entry name" value="Helix hairpin bin"/>
    <property type="match status" value="1"/>
</dbReference>
<dbReference type="SUPFAM" id="SSF111369">
    <property type="entry name" value="HlyD-like secretion proteins"/>
    <property type="match status" value="1"/>
</dbReference>
<dbReference type="NCBIfam" id="TIGR01730">
    <property type="entry name" value="RND_mfp"/>
    <property type="match status" value="1"/>
</dbReference>
<feature type="domain" description="CzcB-like barrel-sandwich hybrid" evidence="3">
    <location>
        <begin position="50"/>
        <end position="180"/>
    </location>
</feature>
<dbReference type="Gene3D" id="2.40.420.20">
    <property type="match status" value="1"/>
</dbReference>
<dbReference type="InterPro" id="IPR058647">
    <property type="entry name" value="BSH_CzcB-like"/>
</dbReference>
<dbReference type="Pfam" id="PF25954">
    <property type="entry name" value="Beta-barrel_RND_2"/>
    <property type="match status" value="1"/>
</dbReference>
<accession>A0A3B0ZJW2</accession>
<dbReference type="Gene3D" id="2.40.50.100">
    <property type="match status" value="1"/>
</dbReference>
<dbReference type="PANTHER" id="PTHR30469">
    <property type="entry name" value="MULTIDRUG RESISTANCE PROTEIN MDTA"/>
    <property type="match status" value="1"/>
</dbReference>
<dbReference type="InterPro" id="IPR058792">
    <property type="entry name" value="Beta-barrel_RND_2"/>
</dbReference>
<keyword evidence="1" id="KW-0175">Coiled coil</keyword>
<feature type="coiled-coil region" evidence="1">
    <location>
        <begin position="128"/>
        <end position="155"/>
    </location>
</feature>
<gene>
    <name evidence="4" type="ORF">MNBD_GAMMA18-415</name>
</gene>
<evidence type="ECO:0000313" key="4">
    <source>
        <dbReference type="EMBL" id="VAW86579.1"/>
    </source>
</evidence>
<dbReference type="PANTHER" id="PTHR30469:SF18">
    <property type="entry name" value="RESISTANCE-NODULATION-CELL DIVISION (RND) EFFLUX MEMBRANE FUSION PROTEIN-RELATED"/>
    <property type="match status" value="1"/>
</dbReference>
<sequence length="347" mass="38427">MKKIITTSLLFLLFTLSFAVADESIPSQRVEYKEYSQRMVYDGVIEAIKQATVSAQTSGRITEINFDVDDFVPQGSVIMRLRDKQQQAQLDTADAALQEAKALYIKSKAEHQRAFELQSKKLISVAVFDEAVANLSASEQRLKGAEAQWQQAKEQLDYTVIKAPFSGIVVARHIEQGEMANVGQPLMSGFVVDDMRVTASVPQSYIEQVRKNESVQVVFPQTEAKAVVSDEITIYPYADPLTHTFKVRVGLPSGLAGVYPGMMVKVVFSVGSFRALAVDPQAIVRRSELTALYVMNGDAIAYRQVRLGRELEDGRIEILAGLYEGDQISLDPVRAGIMLKRRAQAGE</sequence>
<dbReference type="InterPro" id="IPR006143">
    <property type="entry name" value="RND_pump_MFP"/>
</dbReference>
<proteinExistence type="predicted"/>
<dbReference type="Gene3D" id="2.40.30.170">
    <property type="match status" value="1"/>
</dbReference>
<dbReference type="GO" id="GO:0015562">
    <property type="term" value="F:efflux transmembrane transporter activity"/>
    <property type="evidence" value="ECO:0007669"/>
    <property type="project" value="TreeGrafter"/>
</dbReference>
<evidence type="ECO:0000256" key="1">
    <source>
        <dbReference type="SAM" id="Coils"/>
    </source>
</evidence>
<reference evidence="4" key="1">
    <citation type="submission" date="2018-06" db="EMBL/GenBank/DDBJ databases">
        <authorList>
            <person name="Zhirakovskaya E."/>
        </authorList>
    </citation>
    <scope>NUCLEOTIDE SEQUENCE</scope>
</reference>
<dbReference type="AlphaFoldDB" id="A0A3B0ZJW2"/>
<dbReference type="Pfam" id="PF25973">
    <property type="entry name" value="BSH_CzcB"/>
    <property type="match status" value="1"/>
</dbReference>
<evidence type="ECO:0000259" key="2">
    <source>
        <dbReference type="Pfam" id="PF25954"/>
    </source>
</evidence>
<evidence type="ECO:0000259" key="3">
    <source>
        <dbReference type="Pfam" id="PF25973"/>
    </source>
</evidence>
<feature type="domain" description="CusB-like beta-barrel" evidence="2">
    <location>
        <begin position="197"/>
        <end position="269"/>
    </location>
</feature>
<dbReference type="GO" id="GO:1990281">
    <property type="term" value="C:efflux pump complex"/>
    <property type="evidence" value="ECO:0007669"/>
    <property type="project" value="TreeGrafter"/>
</dbReference>
<protein>
    <submittedName>
        <fullName evidence="4">Probable Co/Zn/Cd efflux system membrane fusion protein</fullName>
    </submittedName>
</protein>
<name>A0A3B0ZJW2_9ZZZZ</name>
<dbReference type="EMBL" id="UOFP01000147">
    <property type="protein sequence ID" value="VAW86579.1"/>
    <property type="molecule type" value="Genomic_DNA"/>
</dbReference>